<dbReference type="InterPro" id="IPR002938">
    <property type="entry name" value="FAD-bd"/>
</dbReference>
<dbReference type="Proteomes" id="UP001164737">
    <property type="component" value="Chromosome"/>
</dbReference>
<dbReference type="AlphaFoldDB" id="A0AA47IAF6"/>
<name>A0AA47IAF6_9XANT</name>
<dbReference type="EMBL" id="CP107241">
    <property type="protein sequence ID" value="WAH62358.1"/>
    <property type="molecule type" value="Genomic_DNA"/>
</dbReference>
<keyword evidence="2" id="KW-0503">Monooxygenase</keyword>
<organism evidence="2 3">
    <name type="scientific">Xanthomonas hortorum</name>
    <dbReference type="NCBI Taxonomy" id="56454"/>
    <lineage>
        <taxon>Bacteria</taxon>
        <taxon>Pseudomonadati</taxon>
        <taxon>Pseudomonadota</taxon>
        <taxon>Gammaproteobacteria</taxon>
        <taxon>Lysobacterales</taxon>
        <taxon>Lysobacteraceae</taxon>
        <taxon>Xanthomonas</taxon>
    </lineage>
</organism>
<dbReference type="SUPFAM" id="SSF51905">
    <property type="entry name" value="FAD/NAD(P)-binding domain"/>
    <property type="match status" value="1"/>
</dbReference>
<accession>A0AA47IAF6</accession>
<keyword evidence="2" id="KW-0560">Oxidoreductase</keyword>
<dbReference type="Pfam" id="PF01494">
    <property type="entry name" value="FAD_binding_3"/>
    <property type="match status" value="1"/>
</dbReference>
<dbReference type="InterPro" id="IPR036188">
    <property type="entry name" value="FAD/NAD-bd_sf"/>
</dbReference>
<evidence type="ECO:0000313" key="2">
    <source>
        <dbReference type="EMBL" id="WAH62358.1"/>
    </source>
</evidence>
<feature type="domain" description="FAD-binding" evidence="1">
    <location>
        <begin position="55"/>
        <end position="86"/>
    </location>
</feature>
<dbReference type="GO" id="GO:0004497">
    <property type="term" value="F:monooxygenase activity"/>
    <property type="evidence" value="ECO:0007669"/>
    <property type="project" value="UniProtKB-KW"/>
</dbReference>
<dbReference type="Gene3D" id="3.50.50.60">
    <property type="entry name" value="FAD/NAD(P)-binding domain"/>
    <property type="match status" value="1"/>
</dbReference>
<evidence type="ECO:0000313" key="3">
    <source>
        <dbReference type="Proteomes" id="UP001164737"/>
    </source>
</evidence>
<reference evidence="2" key="1">
    <citation type="submission" date="2022-10" db="EMBL/GenBank/DDBJ databases">
        <title>Complete genome sequence resource for Xanthomonas hortorum isolated from Greek Oregano.</title>
        <authorList>
            <person name="Gonzalez-Tobon J."/>
            <person name="Helmann T.C."/>
            <person name="Daughtrey M."/>
            <person name="Stodghill P.V."/>
            <person name="Filiatrault M.J."/>
        </authorList>
    </citation>
    <scope>NUCLEOTIDE SEQUENCE</scope>
    <source>
        <strain evidence="2">Oregano 108</strain>
    </source>
</reference>
<dbReference type="GO" id="GO:0071949">
    <property type="term" value="F:FAD binding"/>
    <property type="evidence" value="ECO:0007669"/>
    <property type="project" value="InterPro"/>
</dbReference>
<evidence type="ECO:0000259" key="1">
    <source>
        <dbReference type="Pfam" id="PF01494"/>
    </source>
</evidence>
<sequence>MTSVSALPLLAYKVGPNVFDLSSSLHQVSMRDQQHRAVALAEALVAGNQFKSGDQVLIVGAGVAGIVAGMVLTSHGVSVQIVDSSPNAPFALQRGVTTRRVGPYMYEWPLSVYASQKMPPPRSSVLSPWRNSRTATLPFVDVEPASPGRVVARCWDQVLQRAITSSNKLLRLQVGIEQNRTNASVKRWLRSERKHTSSKRREVQVYGGGPWGPSERPYTRLKPRFVILAAGMGAETNVLQDGGRTPLLQGAPFWKDDEIQKERCGLVAPPRIVVIGGGDGALQDVLRAVTIDDHPLKTWARLSKVRTGGQLEQALADIQAMEAQYVLSTTWTVADPHGTEDLDIAYQSLAKELAKNVALKLAVQKSLRVDVASVSLCVKDHHFSKAYALNRFLVHLVEHCISPANPTKNRAVLCVHRGVGVTGVDKTKVPQELPLSTGKKLDAEIVIVRFGADASGLPGQWLGLTEKDTKNRQELARVPLPLYLHPSR</sequence>
<protein>
    <submittedName>
        <fullName evidence="2">FAD-dependent monooxygenase</fullName>
    </submittedName>
</protein>
<gene>
    <name evidence="2" type="ORF">OEG85_12470</name>
</gene>
<dbReference type="RefSeq" id="WP_268211565.1">
    <property type="nucleotide sequence ID" value="NZ_CP107241.1"/>
</dbReference>
<proteinExistence type="predicted"/>